<reference evidence="1" key="1">
    <citation type="submission" date="2020-05" db="EMBL/GenBank/DDBJ databases">
        <authorList>
            <person name="Chiriac C."/>
            <person name="Salcher M."/>
            <person name="Ghai R."/>
            <person name="Kavagutti S V."/>
        </authorList>
    </citation>
    <scope>NUCLEOTIDE SEQUENCE</scope>
</reference>
<sequence>MFLPAVSKSAATWIANSRVGTMTKPCGLPAFLNSAHCGFVGVITWVSNGIPNPKVLPVPVFACPIRSWPAIASGKVIS</sequence>
<accession>A0A6J7BR07</accession>
<protein>
    <submittedName>
        <fullName evidence="1">Unannotated protein</fullName>
    </submittedName>
</protein>
<evidence type="ECO:0000313" key="1">
    <source>
        <dbReference type="EMBL" id="CAB4847972.1"/>
    </source>
</evidence>
<gene>
    <name evidence="1" type="ORF">UFOPK3278_00704</name>
</gene>
<proteinExistence type="predicted"/>
<organism evidence="1">
    <name type="scientific">freshwater metagenome</name>
    <dbReference type="NCBI Taxonomy" id="449393"/>
    <lineage>
        <taxon>unclassified sequences</taxon>
        <taxon>metagenomes</taxon>
        <taxon>ecological metagenomes</taxon>
    </lineage>
</organism>
<dbReference type="EMBL" id="CAFBIX010000023">
    <property type="protein sequence ID" value="CAB4847972.1"/>
    <property type="molecule type" value="Genomic_DNA"/>
</dbReference>
<dbReference type="AlphaFoldDB" id="A0A6J7BR07"/>
<name>A0A6J7BR07_9ZZZZ</name>